<reference evidence="3" key="1">
    <citation type="submission" date="2018-10" db="EMBL/GenBank/DDBJ databases">
        <title>Hidden diversity of soil giant viruses.</title>
        <authorList>
            <person name="Schulz F."/>
            <person name="Alteio L."/>
            <person name="Goudeau D."/>
            <person name="Ryan E.M."/>
            <person name="Malmstrom R.R."/>
            <person name="Blanchard J."/>
            <person name="Woyke T."/>
        </authorList>
    </citation>
    <scope>NUCLEOTIDE SEQUENCE</scope>
    <source>
        <strain evidence="3">HOV1</strain>
    </source>
</reference>
<name>A0A3G5A5F4_9VIRU</name>
<evidence type="ECO:0000256" key="1">
    <source>
        <dbReference type="ARBA" id="ARBA00022737"/>
    </source>
</evidence>
<organism evidence="3">
    <name type="scientific">Homavirus sp</name>
    <dbReference type="NCBI Taxonomy" id="2487769"/>
    <lineage>
        <taxon>Viruses</taxon>
        <taxon>Varidnaviria</taxon>
        <taxon>Bamfordvirae</taxon>
        <taxon>Nucleocytoviricota</taxon>
        <taxon>Megaviricetes</taxon>
        <taxon>Imitervirales</taxon>
        <taxon>Mimiviridae</taxon>
        <taxon>Klosneuvirinae</taxon>
    </lineage>
</organism>
<keyword evidence="1" id="KW-0677">Repeat</keyword>
<gene>
    <name evidence="3" type="ORF">Homavirus20_10</name>
</gene>
<dbReference type="Pfam" id="PF00023">
    <property type="entry name" value="Ank"/>
    <property type="match status" value="1"/>
</dbReference>
<dbReference type="Pfam" id="PF12796">
    <property type="entry name" value="Ank_2"/>
    <property type="match status" value="4"/>
</dbReference>
<accession>A0A3G5A5F4</accession>
<dbReference type="InterPro" id="IPR002110">
    <property type="entry name" value="Ankyrin_rpt"/>
</dbReference>
<evidence type="ECO:0000313" key="3">
    <source>
        <dbReference type="EMBL" id="AYV82252.1"/>
    </source>
</evidence>
<dbReference type="PANTHER" id="PTHR24126">
    <property type="entry name" value="ANKYRIN REPEAT, PH AND SEC7 DOMAIN CONTAINING PROTEIN SECG-RELATED"/>
    <property type="match status" value="1"/>
</dbReference>
<dbReference type="InterPro" id="IPR036770">
    <property type="entry name" value="Ankyrin_rpt-contain_sf"/>
</dbReference>
<dbReference type="PROSITE" id="PS50297">
    <property type="entry name" value="ANK_REP_REGION"/>
    <property type="match status" value="4"/>
</dbReference>
<protein>
    <submittedName>
        <fullName evidence="3">Ankyrin-1-like isoform X1</fullName>
    </submittedName>
</protein>
<dbReference type="SMART" id="SM00248">
    <property type="entry name" value="ANK"/>
    <property type="match status" value="13"/>
</dbReference>
<sequence length="542" mass="61256">MTKFRILQKKFYKSIEKGDVITIENILQKKSPHDIKNLIISHSRNVCSPLLVACKYGNITIFKLLANYIDFTQFEYGIDCLKTALDHDHLDIFKLLLNKINITTEYVQSFFVDAVRNEHTEIVTLMLARGADINKEADLLKYAFHDGNEEIIKLLIHNGININVVFTHDFTRGYGCCVTPLHIACELGYIDVVILLLEKGASIYNLDNNGCSPIFDASTKGHIAIVELLLQVAKRDGKLHQYLNSCDIHGRSLLQKTIKPKRDMVIPLITHGADIIQTNSKNNRNILFDACVHGYTDIVEFLINHKDYKRKDGTLNTDLLNIRDEHGFSPIHMTTNPEIIELLSIYGANINAQAHNNSTPLSIAIFRNNIEGVKMLIKCGANVNQRTGNDIYYTTPLHIACTNNGKKIVELLLKHGANICTDSYGKYPLHDTYSVEIIQLLLDYGAISDHIFHARDTDGQTPLFHICNNGYVISAKKLLDNGADIDIVDNNGDTPLSIAQKSKNTKMVEFLEKVKQNLLKKQISLEQRCYLVINKYNIQFAC</sequence>
<proteinExistence type="predicted"/>
<evidence type="ECO:0000256" key="2">
    <source>
        <dbReference type="ARBA" id="ARBA00023043"/>
    </source>
</evidence>
<dbReference type="PANTHER" id="PTHR24126:SF14">
    <property type="entry name" value="ANK_REP_REGION DOMAIN-CONTAINING PROTEIN"/>
    <property type="match status" value="1"/>
</dbReference>
<keyword evidence="2" id="KW-0040">ANK repeat</keyword>
<dbReference type="SUPFAM" id="SSF48403">
    <property type="entry name" value="Ankyrin repeat"/>
    <property type="match status" value="2"/>
</dbReference>
<dbReference type="EMBL" id="MK072351">
    <property type="protein sequence ID" value="AYV82252.1"/>
    <property type="molecule type" value="Genomic_DNA"/>
</dbReference>
<dbReference type="PROSITE" id="PS50088">
    <property type="entry name" value="ANK_REPEAT"/>
    <property type="match status" value="4"/>
</dbReference>
<dbReference type="Gene3D" id="1.25.40.20">
    <property type="entry name" value="Ankyrin repeat-containing domain"/>
    <property type="match status" value="4"/>
</dbReference>